<evidence type="ECO:0000256" key="1">
    <source>
        <dbReference type="SAM" id="MobiDB-lite"/>
    </source>
</evidence>
<dbReference type="EMBL" id="JBBBZM010000490">
    <property type="protein sequence ID" value="KAL0630582.1"/>
    <property type="molecule type" value="Genomic_DNA"/>
</dbReference>
<comment type="caution">
    <text evidence="2">The sequence shown here is derived from an EMBL/GenBank/DDBJ whole genome shotgun (WGS) entry which is preliminary data.</text>
</comment>
<name>A0ABR3G4B9_9PEZI</name>
<evidence type="ECO:0000313" key="3">
    <source>
        <dbReference type="Proteomes" id="UP001447188"/>
    </source>
</evidence>
<reference evidence="2 3" key="1">
    <citation type="submission" date="2024-02" db="EMBL/GenBank/DDBJ databases">
        <title>Discinaceae phylogenomics.</title>
        <authorList>
            <person name="Dirks A.C."/>
            <person name="James T.Y."/>
        </authorList>
    </citation>
    <scope>NUCLEOTIDE SEQUENCE [LARGE SCALE GENOMIC DNA]</scope>
    <source>
        <strain evidence="2 3">ACD0624</strain>
    </source>
</reference>
<dbReference type="Proteomes" id="UP001447188">
    <property type="component" value="Unassembled WGS sequence"/>
</dbReference>
<accession>A0ABR3G4B9</accession>
<gene>
    <name evidence="2" type="ORF">Q9L58_010571</name>
</gene>
<feature type="compositionally biased region" description="Acidic residues" evidence="1">
    <location>
        <begin position="153"/>
        <end position="189"/>
    </location>
</feature>
<protein>
    <submittedName>
        <fullName evidence="2">Uncharacterized protein</fullName>
    </submittedName>
</protein>
<proteinExistence type="predicted"/>
<organism evidence="2 3">
    <name type="scientific">Discina gigas</name>
    <dbReference type="NCBI Taxonomy" id="1032678"/>
    <lineage>
        <taxon>Eukaryota</taxon>
        <taxon>Fungi</taxon>
        <taxon>Dikarya</taxon>
        <taxon>Ascomycota</taxon>
        <taxon>Pezizomycotina</taxon>
        <taxon>Pezizomycetes</taxon>
        <taxon>Pezizales</taxon>
        <taxon>Discinaceae</taxon>
        <taxon>Discina</taxon>
    </lineage>
</organism>
<feature type="region of interest" description="Disordered" evidence="1">
    <location>
        <begin position="139"/>
        <end position="190"/>
    </location>
</feature>
<evidence type="ECO:0000313" key="2">
    <source>
        <dbReference type="EMBL" id="KAL0630582.1"/>
    </source>
</evidence>
<keyword evidence="3" id="KW-1185">Reference proteome</keyword>
<sequence>MENSQHNLSSTAGDGTITCLMALEWYSECSTKNYTASGETTVETQHPDAATEGDSGGLTINDTFSIQENFRAHMEDIMVCFDIILGAKEAQSPRDHSFIIYTFNWVLKLINNKDWCSGDIAPGKIIVKAHSSELRLATQARGVDFGSPVPNDNMEDDTEDGDDDTEDSDDDDTEDDDDDTEDSDDDTEGNADITYAVTCLGILLRLETQGYQGPVTDNTVVDTDTIQRFKDLLRLVDGVKDDETTVGAITCIGGFLELIGRR</sequence>